<sequence length="121" mass="13290">MSMTIFGASRQPTAVLAALAAALLQGCSAIPAAKDAYEQGWREARVVDASIGDEAIRSLANDCRTQASVTESRRFALLSYRDGTQGFARYVAAVPQDQAVKVERIYQVNVKDCSSRWYRVR</sequence>
<accession>A0ABU5I9A5</accession>
<proteinExistence type="predicted"/>
<keyword evidence="1" id="KW-0732">Signal</keyword>
<evidence type="ECO:0000313" key="3">
    <source>
        <dbReference type="Proteomes" id="UP001293718"/>
    </source>
</evidence>
<evidence type="ECO:0008006" key="4">
    <source>
        <dbReference type="Google" id="ProtNLM"/>
    </source>
</evidence>
<comment type="caution">
    <text evidence="2">The sequence shown here is derived from an EMBL/GenBank/DDBJ whole genome shotgun (WGS) entry which is preliminary data.</text>
</comment>
<organism evidence="2 3">
    <name type="scientific">Azohydromonas lata</name>
    <dbReference type="NCBI Taxonomy" id="45677"/>
    <lineage>
        <taxon>Bacteria</taxon>
        <taxon>Pseudomonadati</taxon>
        <taxon>Pseudomonadota</taxon>
        <taxon>Betaproteobacteria</taxon>
        <taxon>Burkholderiales</taxon>
        <taxon>Sphaerotilaceae</taxon>
        <taxon>Azohydromonas</taxon>
    </lineage>
</organism>
<dbReference type="Proteomes" id="UP001293718">
    <property type="component" value="Unassembled WGS sequence"/>
</dbReference>
<dbReference type="EMBL" id="JAXOJX010000003">
    <property type="protein sequence ID" value="MDZ5455681.1"/>
    <property type="molecule type" value="Genomic_DNA"/>
</dbReference>
<protein>
    <recommendedName>
        <fullName evidence="4">Lipoprotein</fullName>
    </recommendedName>
</protein>
<dbReference type="RefSeq" id="WP_029001650.1">
    <property type="nucleotide sequence ID" value="NZ_JAXOJX010000003.1"/>
</dbReference>
<gene>
    <name evidence="2" type="ORF">SM757_03750</name>
</gene>
<feature type="signal peptide" evidence="1">
    <location>
        <begin position="1"/>
        <end position="17"/>
    </location>
</feature>
<evidence type="ECO:0000256" key="1">
    <source>
        <dbReference type="SAM" id="SignalP"/>
    </source>
</evidence>
<reference evidence="2 3" key="1">
    <citation type="submission" date="2023-11" db="EMBL/GenBank/DDBJ databases">
        <title>Draft genome of Azohydromonas lata strain H1 (DSM1123), a polyhydroxyalkanoate producer.</title>
        <authorList>
            <person name="Traversa D."/>
            <person name="D'Addabbo P."/>
            <person name="Pazzani C."/>
            <person name="Manzari C."/>
            <person name="Chiara M."/>
            <person name="Scrascia M."/>
        </authorList>
    </citation>
    <scope>NUCLEOTIDE SEQUENCE [LARGE SCALE GENOMIC DNA]</scope>
    <source>
        <strain evidence="2 3">H1</strain>
    </source>
</reference>
<feature type="chain" id="PRO_5047101939" description="Lipoprotein" evidence="1">
    <location>
        <begin position="18"/>
        <end position="121"/>
    </location>
</feature>
<name>A0ABU5I9A5_9BURK</name>
<keyword evidence="3" id="KW-1185">Reference proteome</keyword>
<evidence type="ECO:0000313" key="2">
    <source>
        <dbReference type="EMBL" id="MDZ5455681.1"/>
    </source>
</evidence>